<dbReference type="SMART" id="SM00131">
    <property type="entry name" value="KU"/>
    <property type="match status" value="3"/>
</dbReference>
<keyword evidence="3" id="KW-1185">Reference proteome</keyword>
<feature type="signal peptide" evidence="1">
    <location>
        <begin position="1"/>
        <end position="21"/>
    </location>
</feature>
<evidence type="ECO:0000313" key="3">
    <source>
        <dbReference type="Proteomes" id="UP000887566"/>
    </source>
</evidence>
<dbReference type="GO" id="GO:0004867">
    <property type="term" value="F:serine-type endopeptidase inhibitor activity"/>
    <property type="evidence" value="ECO:0007669"/>
    <property type="project" value="InterPro"/>
</dbReference>
<dbReference type="InterPro" id="IPR020901">
    <property type="entry name" value="Prtase_inh_Kunz-CS"/>
</dbReference>
<feature type="domain" description="BPTI/Kunitz inhibitor" evidence="2">
    <location>
        <begin position="30"/>
        <end position="83"/>
    </location>
</feature>
<reference evidence="4" key="1">
    <citation type="submission" date="2022-11" db="UniProtKB">
        <authorList>
            <consortium name="WormBaseParasite"/>
        </authorList>
    </citation>
    <scope>IDENTIFICATION</scope>
</reference>
<proteinExistence type="predicted"/>
<dbReference type="WBParaSite" id="PSAMB.scaffold21size117079.g500.t1">
    <property type="protein sequence ID" value="PSAMB.scaffold21size117079.g500.t1"/>
    <property type="gene ID" value="PSAMB.scaffold21size117079.g500"/>
</dbReference>
<feature type="domain" description="BPTI/Kunitz inhibitor" evidence="2">
    <location>
        <begin position="135"/>
        <end position="182"/>
    </location>
</feature>
<feature type="domain" description="BPTI/Kunitz inhibitor" evidence="2">
    <location>
        <begin position="219"/>
        <end position="272"/>
    </location>
</feature>
<dbReference type="SUPFAM" id="SSF57362">
    <property type="entry name" value="BPTI-like"/>
    <property type="match status" value="3"/>
</dbReference>
<organism evidence="3 4">
    <name type="scientific">Plectus sambesii</name>
    <dbReference type="NCBI Taxonomy" id="2011161"/>
    <lineage>
        <taxon>Eukaryota</taxon>
        <taxon>Metazoa</taxon>
        <taxon>Ecdysozoa</taxon>
        <taxon>Nematoda</taxon>
        <taxon>Chromadorea</taxon>
        <taxon>Plectida</taxon>
        <taxon>Plectina</taxon>
        <taxon>Plectoidea</taxon>
        <taxon>Plectidae</taxon>
        <taxon>Plectus</taxon>
    </lineage>
</organism>
<dbReference type="Pfam" id="PF00014">
    <property type="entry name" value="Kunitz_BPTI"/>
    <property type="match status" value="3"/>
</dbReference>
<accession>A0A914VPH3</accession>
<dbReference type="SMART" id="SM00289">
    <property type="entry name" value="WR1"/>
    <property type="match status" value="8"/>
</dbReference>
<evidence type="ECO:0000259" key="2">
    <source>
        <dbReference type="PROSITE" id="PS50279"/>
    </source>
</evidence>
<evidence type="ECO:0000313" key="4">
    <source>
        <dbReference type="WBParaSite" id="PSAMB.scaffold21size117079.g500.t1"/>
    </source>
</evidence>
<protein>
    <submittedName>
        <fullName evidence="4">BPTI/Kunitz inhibitor domain-containing protein</fullName>
    </submittedName>
</protein>
<dbReference type="Gene3D" id="4.10.410.10">
    <property type="entry name" value="Pancreatic trypsin inhibitor Kunitz domain"/>
    <property type="match status" value="3"/>
</dbReference>
<evidence type="ECO:0000256" key="1">
    <source>
        <dbReference type="SAM" id="SignalP"/>
    </source>
</evidence>
<sequence>MVRLLWLWMAHLLPLFQSSFASVELGGMLCRMPKVGGFECGFSDPHSAFYYDSDINECLEFMFKGCGGNQNRFATKEECIQGCGALKRCGKGLPLMDFAGNFKRCDQQSAPCPVGYECVGEGERSLCCQSSGRVCRQAVDSGSMCGVPSVVRYYFDPESKICRSFSFSGLTCLRGDPMTDRFSVSRIANCAQDSHCPKNYTCEERHGRKACCPSRAYVCGQPFDENAVCHGRRSKELWTFNLNRGLCEKIEHPGCTDELNSFASSEQCIDFCIGKCPHNQKAHLNIFAGVPQLCNPDKDNGCPMGFECTKTSSQAALCCRTEPACPAPESLILTDPVTASSKRCIPEDQSSCPAGYVCQQAKNLEHICCTIPLDCPYGMKALRESYNEPRICSIGVIGSCPSEYQCMKAAASNRNICCQPKKTCIVPYVDLTTNYPLKCTPGDSKCPITTYCLPAADQETLNVSRGLTYYCCHNADIFTCPDGSMPRVDESNRPIACNPSDPAACPSEHICERLVDGTHTCCKHNVVQKVCVSAVLDRESLQPVKCTGWDDNTCRTGKCRKATDDTYYCCTE</sequence>
<keyword evidence="1" id="KW-0732">Signal</keyword>
<name>A0A914VPH3_9BILA</name>
<dbReference type="CDD" id="cd00109">
    <property type="entry name" value="Kunitz-type"/>
    <property type="match status" value="1"/>
</dbReference>
<feature type="chain" id="PRO_5037458733" evidence="1">
    <location>
        <begin position="22"/>
        <end position="572"/>
    </location>
</feature>
<dbReference type="PROSITE" id="PS00280">
    <property type="entry name" value="BPTI_KUNITZ_1"/>
    <property type="match status" value="1"/>
</dbReference>
<dbReference type="InterPro" id="IPR002223">
    <property type="entry name" value="Kunitz_BPTI"/>
</dbReference>
<dbReference type="PROSITE" id="PS50279">
    <property type="entry name" value="BPTI_KUNITZ_2"/>
    <property type="match status" value="3"/>
</dbReference>
<dbReference type="Proteomes" id="UP000887566">
    <property type="component" value="Unplaced"/>
</dbReference>
<dbReference type="InterPro" id="IPR028150">
    <property type="entry name" value="Lustrin_cystein"/>
</dbReference>
<dbReference type="InterPro" id="IPR036880">
    <property type="entry name" value="Kunitz_BPTI_sf"/>
</dbReference>
<dbReference type="Pfam" id="PF14625">
    <property type="entry name" value="Lustrin_cystein"/>
    <property type="match status" value="7"/>
</dbReference>
<dbReference type="AlphaFoldDB" id="A0A914VPH3"/>
<dbReference type="PANTHER" id="PTHR46339">
    <property type="entry name" value="PROTEIN CBG15282-RELATED"/>
    <property type="match status" value="1"/>
</dbReference>
<dbReference type="PANTHER" id="PTHR46339:SF10">
    <property type="entry name" value="BPTI_KUNITZ INHIBITOR DOMAIN-CONTAINING PROTEIN"/>
    <property type="match status" value="1"/>
</dbReference>
<dbReference type="InterPro" id="IPR006150">
    <property type="entry name" value="Cys_repeat_1"/>
</dbReference>
<dbReference type="InterPro" id="IPR053014">
    <property type="entry name" value="Cuticle_assoc_divergent"/>
</dbReference>